<evidence type="ECO:0000256" key="7">
    <source>
        <dbReference type="ARBA" id="ARBA00023136"/>
    </source>
</evidence>
<dbReference type="SUPFAM" id="SSF81343">
    <property type="entry name" value="Fumarate reductase respiratory complex transmembrane subunits"/>
    <property type="match status" value="1"/>
</dbReference>
<feature type="transmembrane region" description="Helical" evidence="8">
    <location>
        <begin position="183"/>
        <end position="204"/>
    </location>
</feature>
<accession>A0A1M4TKA7</accession>
<dbReference type="GO" id="GO:0046872">
    <property type="term" value="F:metal ion binding"/>
    <property type="evidence" value="ECO:0007669"/>
    <property type="project" value="UniProtKB-KW"/>
</dbReference>
<keyword evidence="2" id="KW-0349">Heme</keyword>
<feature type="transmembrane region" description="Helical" evidence="8">
    <location>
        <begin position="142"/>
        <end position="171"/>
    </location>
</feature>
<dbReference type="EMBL" id="FQUG01000002">
    <property type="protein sequence ID" value="SHE44868.1"/>
    <property type="molecule type" value="Genomic_DNA"/>
</dbReference>
<dbReference type="OrthoDB" id="9789209at2"/>
<evidence type="ECO:0000256" key="8">
    <source>
        <dbReference type="SAM" id="Phobius"/>
    </source>
</evidence>
<evidence type="ECO:0000256" key="3">
    <source>
        <dbReference type="ARBA" id="ARBA00022692"/>
    </source>
</evidence>
<comment type="subcellular location">
    <subcellularLocation>
        <location evidence="1">Membrane</location>
    </subcellularLocation>
</comment>
<dbReference type="NCBIfam" id="TIGR02046">
    <property type="entry name" value="sdhC_b558_fam"/>
    <property type="match status" value="1"/>
</dbReference>
<proteinExistence type="predicted"/>
<feature type="transmembrane region" description="Helical" evidence="8">
    <location>
        <begin position="103"/>
        <end position="122"/>
    </location>
</feature>
<protein>
    <submittedName>
        <fullName evidence="9">Succinate dehydrogenase subunit C</fullName>
    </submittedName>
</protein>
<dbReference type="GO" id="GO:0016020">
    <property type="term" value="C:membrane"/>
    <property type="evidence" value="ECO:0007669"/>
    <property type="project" value="UniProtKB-SubCell"/>
</dbReference>
<gene>
    <name evidence="9" type="ORF">SAMN02745190_00509</name>
</gene>
<keyword evidence="5 8" id="KW-1133">Transmembrane helix</keyword>
<keyword evidence="6" id="KW-0408">Iron</keyword>
<keyword evidence="3 8" id="KW-0812">Transmembrane</keyword>
<organism evidence="9 10">
    <name type="scientific">Schwartzia succinivorans DSM 10502</name>
    <dbReference type="NCBI Taxonomy" id="1123243"/>
    <lineage>
        <taxon>Bacteria</taxon>
        <taxon>Bacillati</taxon>
        <taxon>Bacillota</taxon>
        <taxon>Negativicutes</taxon>
        <taxon>Selenomonadales</taxon>
        <taxon>Selenomonadaceae</taxon>
        <taxon>Schwartzia</taxon>
    </lineage>
</organism>
<evidence type="ECO:0000256" key="5">
    <source>
        <dbReference type="ARBA" id="ARBA00022989"/>
    </source>
</evidence>
<keyword evidence="7 8" id="KW-0472">Membrane</keyword>
<dbReference type="InterPro" id="IPR000701">
    <property type="entry name" value="SuccDH_FuR_B_TM-su"/>
</dbReference>
<dbReference type="InterPro" id="IPR034804">
    <property type="entry name" value="SQR/QFR_C/D"/>
</dbReference>
<keyword evidence="4" id="KW-0479">Metal-binding</keyword>
<evidence type="ECO:0000313" key="10">
    <source>
        <dbReference type="Proteomes" id="UP000184404"/>
    </source>
</evidence>
<keyword evidence="10" id="KW-1185">Reference proteome</keyword>
<evidence type="ECO:0000256" key="4">
    <source>
        <dbReference type="ARBA" id="ARBA00022723"/>
    </source>
</evidence>
<dbReference type="InterPro" id="IPR011138">
    <property type="entry name" value="Cytochrome_b-558"/>
</dbReference>
<dbReference type="Pfam" id="PF01127">
    <property type="entry name" value="Sdh_cyt"/>
    <property type="match status" value="1"/>
</dbReference>
<sequence>MFNVTFYLRRLHSLCGLVVVGGFLLEHIITNARVLISPQSFNAAVDLLASIPPHIMIPIEIALVACPFLFHAIYGAYIGAQAKNNPQHYSYIQNIQFWLQRMTAWYLLAFLIWHVVYLRVLVKGGGAHISFQLLQSYFENPVIWVLYLLGMLAAVFHFCNGITTFCMTWGIAKGPRIQKVINAASMALCALLSLVSVAFMVVYLL</sequence>
<dbReference type="AlphaFoldDB" id="A0A1M4TKA7"/>
<dbReference type="Proteomes" id="UP000184404">
    <property type="component" value="Unassembled WGS sequence"/>
</dbReference>
<name>A0A1M4TKA7_9FIRM</name>
<evidence type="ECO:0000256" key="2">
    <source>
        <dbReference type="ARBA" id="ARBA00022617"/>
    </source>
</evidence>
<reference evidence="9 10" key="1">
    <citation type="submission" date="2016-11" db="EMBL/GenBank/DDBJ databases">
        <authorList>
            <person name="Jaros S."/>
            <person name="Januszkiewicz K."/>
            <person name="Wedrychowicz H."/>
        </authorList>
    </citation>
    <scope>NUCLEOTIDE SEQUENCE [LARGE SCALE GENOMIC DNA]</scope>
    <source>
        <strain evidence="9 10">DSM 10502</strain>
    </source>
</reference>
<dbReference type="Gene3D" id="1.20.1300.10">
    <property type="entry name" value="Fumarate reductase/succinate dehydrogenase, transmembrane subunit"/>
    <property type="match status" value="1"/>
</dbReference>
<evidence type="ECO:0000256" key="6">
    <source>
        <dbReference type="ARBA" id="ARBA00023004"/>
    </source>
</evidence>
<evidence type="ECO:0000256" key="1">
    <source>
        <dbReference type="ARBA" id="ARBA00004370"/>
    </source>
</evidence>
<dbReference type="RefSeq" id="WP_072934594.1">
    <property type="nucleotide sequence ID" value="NZ_FQUG01000002.1"/>
</dbReference>
<dbReference type="STRING" id="1123243.SAMN02745190_00509"/>
<feature type="transmembrane region" description="Helical" evidence="8">
    <location>
        <begin position="59"/>
        <end position="82"/>
    </location>
</feature>
<evidence type="ECO:0000313" key="9">
    <source>
        <dbReference type="EMBL" id="SHE44868.1"/>
    </source>
</evidence>